<proteinExistence type="inferred from homology"/>
<evidence type="ECO:0000256" key="5">
    <source>
        <dbReference type="SAM" id="MobiDB-lite"/>
    </source>
</evidence>
<evidence type="ECO:0000259" key="6">
    <source>
        <dbReference type="Pfam" id="PF00004"/>
    </source>
</evidence>
<dbReference type="AlphaFoldDB" id="A0A9Q0K541"/>
<dbReference type="InterPro" id="IPR003959">
    <property type="entry name" value="ATPase_AAA_core"/>
</dbReference>
<sequence length="457" mass="51190">MPRRKRETSESTDQLPAEPTDQSPEPTKILGLRPRNLVGLKKKLEENPSLVNDRNNVDGETPLHMAAKNGCNEVARFLLCHGASVGVKDNKGATPLHLAVLYSQKAADCLIVRTLLDYNADCSVEDNDGRTPLNHLSEGPERKYLGEILHNHLGKQRKRKANELCSEMKSKIDELEHELSKIVGLNELKVQLRKWMKGMVLDKKRRALGIQVSTPKAPHMAFLGNPGTGKTNVARILGKLFHTVGILPTDKVKEVQRTDLVGEFIGQTGPKTKKVIKEAEGGILFVDEAYRLIPVPCQRTKDFGLEALEEIMSVMDSGKIVTIFAGYTKPMKSLISSNEGLYRRVTKFFSFRDFSCEELAQILHLKMNNQAMSCFLFGFKLHPECTLEVVAELIERETTVVQRQKMNGGLVDLMLINAKENLDLRLDFDSSDEEDLRTLTLEDLEVGLISLSQLDMS</sequence>
<dbReference type="Gene3D" id="3.40.50.300">
    <property type="entry name" value="P-loop containing nucleotide triphosphate hydrolases"/>
    <property type="match status" value="1"/>
</dbReference>
<evidence type="ECO:0000313" key="8">
    <source>
        <dbReference type="Proteomes" id="UP001141806"/>
    </source>
</evidence>
<keyword evidence="8" id="KW-1185">Reference proteome</keyword>
<dbReference type="PANTHER" id="PTHR43392:SF2">
    <property type="entry name" value="AAA-TYPE ATPASE FAMILY PROTEIN _ ANKYRIN REPEAT FAMILY PROTEIN"/>
    <property type="match status" value="1"/>
</dbReference>
<dbReference type="Proteomes" id="UP001141806">
    <property type="component" value="Unassembled WGS sequence"/>
</dbReference>
<dbReference type="InterPro" id="IPR036770">
    <property type="entry name" value="Ankyrin_rpt-contain_sf"/>
</dbReference>
<keyword evidence="4" id="KW-0040">ANK repeat</keyword>
<dbReference type="GO" id="GO:0005524">
    <property type="term" value="F:ATP binding"/>
    <property type="evidence" value="ECO:0007669"/>
    <property type="project" value="UniProtKB-KW"/>
</dbReference>
<dbReference type="PROSITE" id="PS50297">
    <property type="entry name" value="ANK_REP_REGION"/>
    <property type="match status" value="2"/>
</dbReference>
<feature type="repeat" description="ANK" evidence="4">
    <location>
        <begin position="58"/>
        <end position="90"/>
    </location>
</feature>
<comment type="caution">
    <text evidence="7">The sequence shown here is derived from an EMBL/GenBank/DDBJ whole genome shotgun (WGS) entry which is preliminary data.</text>
</comment>
<evidence type="ECO:0000256" key="2">
    <source>
        <dbReference type="ARBA" id="ARBA00022741"/>
    </source>
</evidence>
<evidence type="ECO:0000313" key="7">
    <source>
        <dbReference type="EMBL" id="KAJ4963451.1"/>
    </source>
</evidence>
<dbReference type="PANTHER" id="PTHR43392">
    <property type="entry name" value="AAA-TYPE ATPASE FAMILY PROTEIN / ANKYRIN REPEAT FAMILY PROTEIN"/>
    <property type="match status" value="1"/>
</dbReference>
<evidence type="ECO:0000256" key="3">
    <source>
        <dbReference type="ARBA" id="ARBA00022840"/>
    </source>
</evidence>
<name>A0A9Q0K541_9MAGN</name>
<protein>
    <recommendedName>
        <fullName evidence="6">ATPase AAA-type core domain-containing protein</fullName>
    </recommendedName>
</protein>
<dbReference type="PRINTS" id="PR00819">
    <property type="entry name" value="CBXCFQXSUPER"/>
</dbReference>
<gene>
    <name evidence="7" type="ORF">NE237_023390</name>
</gene>
<dbReference type="GO" id="GO:0016887">
    <property type="term" value="F:ATP hydrolysis activity"/>
    <property type="evidence" value="ECO:0007669"/>
    <property type="project" value="InterPro"/>
</dbReference>
<comment type="similarity">
    <text evidence="1">Belongs to the CbxX/CfxQ family.</text>
</comment>
<feature type="domain" description="ATPase AAA-type core" evidence="6">
    <location>
        <begin position="221"/>
        <end position="344"/>
    </location>
</feature>
<keyword evidence="3" id="KW-0067">ATP-binding</keyword>
<dbReference type="InterPro" id="IPR027417">
    <property type="entry name" value="P-loop_NTPase"/>
</dbReference>
<dbReference type="Pfam" id="PF12796">
    <property type="entry name" value="Ank_2"/>
    <property type="match status" value="1"/>
</dbReference>
<dbReference type="OrthoDB" id="10261663at2759"/>
<evidence type="ECO:0000256" key="1">
    <source>
        <dbReference type="ARBA" id="ARBA00010378"/>
    </source>
</evidence>
<dbReference type="PRINTS" id="PR01415">
    <property type="entry name" value="ANKYRIN"/>
</dbReference>
<dbReference type="InterPro" id="IPR050773">
    <property type="entry name" value="CbxX/CfxQ_RuBisCO_ESX"/>
</dbReference>
<dbReference type="FunFam" id="3.40.50.300:FF:000216">
    <property type="entry name" value="Type VII secretion ATPase EccA"/>
    <property type="match status" value="1"/>
</dbReference>
<dbReference type="PROSITE" id="PS50088">
    <property type="entry name" value="ANK_REPEAT"/>
    <property type="match status" value="2"/>
</dbReference>
<dbReference type="Gene3D" id="1.10.8.60">
    <property type="match status" value="1"/>
</dbReference>
<dbReference type="SUPFAM" id="SSF48403">
    <property type="entry name" value="Ankyrin repeat"/>
    <property type="match status" value="1"/>
</dbReference>
<dbReference type="SMART" id="SM00248">
    <property type="entry name" value="ANK"/>
    <property type="match status" value="2"/>
</dbReference>
<dbReference type="InterPro" id="IPR000641">
    <property type="entry name" value="CbxX/CfxQ"/>
</dbReference>
<dbReference type="Pfam" id="PF00004">
    <property type="entry name" value="AAA"/>
    <property type="match status" value="1"/>
</dbReference>
<dbReference type="InterPro" id="IPR002110">
    <property type="entry name" value="Ankyrin_rpt"/>
</dbReference>
<reference evidence="7" key="1">
    <citation type="journal article" date="2023" name="Plant J.">
        <title>The genome of the king protea, Protea cynaroides.</title>
        <authorList>
            <person name="Chang J."/>
            <person name="Duong T.A."/>
            <person name="Schoeman C."/>
            <person name="Ma X."/>
            <person name="Roodt D."/>
            <person name="Barker N."/>
            <person name="Li Z."/>
            <person name="Van de Peer Y."/>
            <person name="Mizrachi E."/>
        </authorList>
    </citation>
    <scope>NUCLEOTIDE SEQUENCE</scope>
    <source>
        <tissue evidence="7">Young leaves</tissue>
    </source>
</reference>
<feature type="repeat" description="ANK" evidence="4">
    <location>
        <begin position="91"/>
        <end position="127"/>
    </location>
</feature>
<keyword evidence="2" id="KW-0547">Nucleotide-binding</keyword>
<dbReference type="Gene3D" id="1.25.40.20">
    <property type="entry name" value="Ankyrin repeat-containing domain"/>
    <property type="match status" value="1"/>
</dbReference>
<dbReference type="EMBL" id="JAMYWD010000008">
    <property type="protein sequence ID" value="KAJ4963451.1"/>
    <property type="molecule type" value="Genomic_DNA"/>
</dbReference>
<dbReference type="SUPFAM" id="SSF52540">
    <property type="entry name" value="P-loop containing nucleoside triphosphate hydrolases"/>
    <property type="match status" value="1"/>
</dbReference>
<feature type="region of interest" description="Disordered" evidence="5">
    <location>
        <begin position="1"/>
        <end position="33"/>
    </location>
</feature>
<dbReference type="CDD" id="cd00009">
    <property type="entry name" value="AAA"/>
    <property type="match status" value="1"/>
</dbReference>
<organism evidence="7 8">
    <name type="scientific">Protea cynaroides</name>
    <dbReference type="NCBI Taxonomy" id="273540"/>
    <lineage>
        <taxon>Eukaryota</taxon>
        <taxon>Viridiplantae</taxon>
        <taxon>Streptophyta</taxon>
        <taxon>Embryophyta</taxon>
        <taxon>Tracheophyta</taxon>
        <taxon>Spermatophyta</taxon>
        <taxon>Magnoliopsida</taxon>
        <taxon>Proteales</taxon>
        <taxon>Proteaceae</taxon>
        <taxon>Protea</taxon>
    </lineage>
</organism>
<accession>A0A9Q0K541</accession>
<evidence type="ECO:0000256" key="4">
    <source>
        <dbReference type="PROSITE-ProRule" id="PRU00023"/>
    </source>
</evidence>